<accession>A0ABQ9NEL5</accession>
<sequence>MPPEALEYSARDFLSLAVETRMNLRMKAVAAFARCHSIDRLTCPAPRATVGIVTVGKAHLDTMEALSRLGVDTVTANAP</sequence>
<feature type="non-terminal residue" evidence="1">
    <location>
        <position position="79"/>
    </location>
</feature>
<evidence type="ECO:0000313" key="2">
    <source>
        <dbReference type="Proteomes" id="UP001172684"/>
    </source>
</evidence>
<reference evidence="1" key="1">
    <citation type="submission" date="2022-10" db="EMBL/GenBank/DDBJ databases">
        <title>Culturing micro-colonial fungi from biological soil crusts in the Mojave desert and describing Neophaeococcomyces mojavensis, and introducing the new genera and species Taxawa tesnikishii.</title>
        <authorList>
            <person name="Kurbessoian T."/>
            <person name="Stajich J.E."/>
        </authorList>
    </citation>
    <scope>NUCLEOTIDE SEQUENCE</scope>
    <source>
        <strain evidence="1">TK_1</strain>
    </source>
</reference>
<protein>
    <submittedName>
        <fullName evidence="1">Uncharacterized protein</fullName>
    </submittedName>
</protein>
<keyword evidence="2" id="KW-1185">Reference proteome</keyword>
<evidence type="ECO:0000313" key="1">
    <source>
        <dbReference type="EMBL" id="KAJ9648186.1"/>
    </source>
</evidence>
<proteinExistence type="predicted"/>
<organism evidence="1 2">
    <name type="scientific">Coniosporium apollinis</name>
    <dbReference type="NCBI Taxonomy" id="61459"/>
    <lineage>
        <taxon>Eukaryota</taxon>
        <taxon>Fungi</taxon>
        <taxon>Dikarya</taxon>
        <taxon>Ascomycota</taxon>
        <taxon>Pezizomycotina</taxon>
        <taxon>Dothideomycetes</taxon>
        <taxon>Dothideomycetes incertae sedis</taxon>
        <taxon>Coniosporium</taxon>
    </lineage>
</organism>
<name>A0ABQ9NEL5_9PEZI</name>
<gene>
    <name evidence="1" type="ORF">H2201_009336</name>
</gene>
<dbReference type="EMBL" id="JAPDRL010000856">
    <property type="protein sequence ID" value="KAJ9648186.1"/>
    <property type="molecule type" value="Genomic_DNA"/>
</dbReference>
<comment type="caution">
    <text evidence="1">The sequence shown here is derived from an EMBL/GenBank/DDBJ whole genome shotgun (WGS) entry which is preliminary data.</text>
</comment>
<dbReference type="Proteomes" id="UP001172684">
    <property type="component" value="Unassembled WGS sequence"/>
</dbReference>